<dbReference type="VEuPathDB" id="FungiDB:yc1106_07551"/>
<proteinExistence type="predicted"/>
<gene>
    <name evidence="3" type="ORF">yc1106_07551</name>
</gene>
<evidence type="ECO:0000313" key="3">
    <source>
        <dbReference type="EMBL" id="USP80277.1"/>
    </source>
</evidence>
<feature type="region of interest" description="Disordered" evidence="1">
    <location>
        <begin position="169"/>
        <end position="214"/>
    </location>
</feature>
<keyword evidence="4" id="KW-1185">Reference proteome</keyword>
<organism evidence="3 4">
    <name type="scientific">Curvularia clavata</name>
    <dbReference type="NCBI Taxonomy" id="95742"/>
    <lineage>
        <taxon>Eukaryota</taxon>
        <taxon>Fungi</taxon>
        <taxon>Dikarya</taxon>
        <taxon>Ascomycota</taxon>
        <taxon>Pezizomycotina</taxon>
        <taxon>Dothideomycetes</taxon>
        <taxon>Pleosporomycetidae</taxon>
        <taxon>Pleosporales</taxon>
        <taxon>Pleosporineae</taxon>
        <taxon>Pleosporaceae</taxon>
        <taxon>Curvularia</taxon>
    </lineage>
</organism>
<keyword evidence="2" id="KW-0732">Signal</keyword>
<accession>A0A9Q8ZBT8</accession>
<feature type="signal peptide" evidence="2">
    <location>
        <begin position="1"/>
        <end position="16"/>
    </location>
</feature>
<sequence length="239" mass="23504">MSKILSTALFASCAAAQLTTSAWMPGTGDSDISYEASVIKVEDDRTTLSLAVKGLSDMTDLVDSMAQTVTLAGNTYYAFNGAAAEAGVTISITGECSRKNTDEESATCSISTKGLEEAMSSACAEAGASEEMCASGVLQPSTSTTLPKGYFTMAQIVVTAGADSLPSASAAATPSVGSASPTASGASNSGKPTASGSDNAAASGASKTSQAAPQSTNAAPLMTMVPALAGLGAAAAFFL</sequence>
<dbReference type="Proteomes" id="UP001056012">
    <property type="component" value="Chromosome 5"/>
</dbReference>
<feature type="compositionally biased region" description="Low complexity" evidence="1">
    <location>
        <begin position="169"/>
        <end position="206"/>
    </location>
</feature>
<dbReference type="AlphaFoldDB" id="A0A9Q8ZBT8"/>
<evidence type="ECO:0000256" key="2">
    <source>
        <dbReference type="SAM" id="SignalP"/>
    </source>
</evidence>
<dbReference type="OrthoDB" id="3795220at2759"/>
<evidence type="ECO:0000313" key="4">
    <source>
        <dbReference type="Proteomes" id="UP001056012"/>
    </source>
</evidence>
<name>A0A9Q8ZBT8_CURCL</name>
<evidence type="ECO:0000256" key="1">
    <source>
        <dbReference type="SAM" id="MobiDB-lite"/>
    </source>
</evidence>
<dbReference type="EMBL" id="CP089278">
    <property type="protein sequence ID" value="USP80277.1"/>
    <property type="molecule type" value="Genomic_DNA"/>
</dbReference>
<protein>
    <submittedName>
        <fullName evidence="3">Uncharacterized protein</fullName>
    </submittedName>
</protein>
<reference evidence="3" key="1">
    <citation type="submission" date="2021-12" db="EMBL/GenBank/DDBJ databases">
        <title>Curvularia clavata genome.</title>
        <authorList>
            <person name="Cao Y."/>
        </authorList>
    </citation>
    <scope>NUCLEOTIDE SEQUENCE</scope>
    <source>
        <strain evidence="3">Yc1106</strain>
    </source>
</reference>
<feature type="chain" id="PRO_5040242803" evidence="2">
    <location>
        <begin position="17"/>
        <end position="239"/>
    </location>
</feature>